<dbReference type="InterPro" id="IPR001647">
    <property type="entry name" value="HTH_TetR"/>
</dbReference>
<keyword evidence="5" id="KW-1185">Reference proteome</keyword>
<dbReference type="SUPFAM" id="SSF48498">
    <property type="entry name" value="Tetracyclin repressor-like, C-terminal domain"/>
    <property type="match status" value="1"/>
</dbReference>
<dbReference type="PROSITE" id="PS01081">
    <property type="entry name" value="HTH_TETR_1"/>
    <property type="match status" value="1"/>
</dbReference>
<organism evidence="4 5">
    <name type="scientific">Paenibacillus borealis</name>
    <dbReference type="NCBI Taxonomy" id="160799"/>
    <lineage>
        <taxon>Bacteria</taxon>
        <taxon>Bacillati</taxon>
        <taxon>Bacillota</taxon>
        <taxon>Bacilli</taxon>
        <taxon>Bacillales</taxon>
        <taxon>Paenibacillaceae</taxon>
        <taxon>Paenibacillus</taxon>
    </lineage>
</organism>
<gene>
    <name evidence="4" type="ORF">PBOR_04300</name>
</gene>
<dbReference type="InterPro" id="IPR009057">
    <property type="entry name" value="Homeodomain-like_sf"/>
</dbReference>
<dbReference type="PANTHER" id="PTHR30055">
    <property type="entry name" value="HTH-TYPE TRANSCRIPTIONAL REGULATOR RUTR"/>
    <property type="match status" value="1"/>
</dbReference>
<evidence type="ECO:0000256" key="2">
    <source>
        <dbReference type="PROSITE-ProRule" id="PRU00335"/>
    </source>
</evidence>
<feature type="domain" description="HTH tetR-type" evidence="3">
    <location>
        <begin position="16"/>
        <end position="76"/>
    </location>
</feature>
<dbReference type="PRINTS" id="PR00455">
    <property type="entry name" value="HTHTETR"/>
</dbReference>
<proteinExistence type="predicted"/>
<dbReference type="OrthoDB" id="2388018at2"/>
<accession>A0A089L640</accession>
<dbReference type="Gene3D" id="1.10.10.60">
    <property type="entry name" value="Homeodomain-like"/>
    <property type="match status" value="1"/>
</dbReference>
<name>A0A089L640_PAEBO</name>
<dbReference type="HOGENOM" id="CLU_069356_12_1_9"/>
<dbReference type="EMBL" id="CP009285">
    <property type="protein sequence ID" value="AIQ56262.1"/>
    <property type="molecule type" value="Genomic_DNA"/>
</dbReference>
<dbReference type="PANTHER" id="PTHR30055:SF226">
    <property type="entry name" value="HTH-TYPE TRANSCRIPTIONAL REGULATOR PKSA"/>
    <property type="match status" value="1"/>
</dbReference>
<dbReference type="PROSITE" id="PS50977">
    <property type="entry name" value="HTH_TETR_2"/>
    <property type="match status" value="1"/>
</dbReference>
<dbReference type="InterPro" id="IPR023772">
    <property type="entry name" value="DNA-bd_HTH_TetR-type_CS"/>
</dbReference>
<protein>
    <submittedName>
        <fullName evidence="4">TetR family transcriptional regulator</fullName>
    </submittedName>
</protein>
<dbReference type="SUPFAM" id="SSF46689">
    <property type="entry name" value="Homeodomain-like"/>
    <property type="match status" value="1"/>
</dbReference>
<reference evidence="4" key="1">
    <citation type="submission" date="2014-08" db="EMBL/GenBank/DDBJ databases">
        <title>Comparative genomics of the Paenibacillus odorifer group.</title>
        <authorList>
            <person name="den Bakker H.C."/>
            <person name="Tsai Y.-C.Y.-C."/>
            <person name="Martin N."/>
            <person name="Korlach J."/>
            <person name="Wiedmann M."/>
        </authorList>
    </citation>
    <scope>NUCLEOTIDE SEQUENCE [LARGE SCALE GENOMIC DNA]</scope>
    <source>
        <strain evidence="4">DSM 13188</strain>
    </source>
</reference>
<evidence type="ECO:0000313" key="5">
    <source>
        <dbReference type="Proteomes" id="UP000029518"/>
    </source>
</evidence>
<dbReference type="GO" id="GO:0003700">
    <property type="term" value="F:DNA-binding transcription factor activity"/>
    <property type="evidence" value="ECO:0007669"/>
    <property type="project" value="TreeGrafter"/>
</dbReference>
<dbReference type="Pfam" id="PF00440">
    <property type="entry name" value="TetR_N"/>
    <property type="match status" value="1"/>
</dbReference>
<dbReference type="InterPro" id="IPR050109">
    <property type="entry name" value="HTH-type_TetR-like_transc_reg"/>
</dbReference>
<evidence type="ECO:0000256" key="1">
    <source>
        <dbReference type="ARBA" id="ARBA00023125"/>
    </source>
</evidence>
<sequence length="215" mass="24953">MDPKTRYEKERLDGKQQRLSLILEAAERVFNQKGIEKTTMQDIATDANIGIATLFRYFPKKEKLIVAVATRLLEPMLERFEYVAGLPVPCLDKLEALFDFFIEDHYKLSTTFMVDFESYAAHFPEPLEDIHHFNALTRQISQVYSRIIQNGIEDGSIRSDLEARDTLTTLINTFGIFSKKLSLQKNIPMLEADLPTERQLDILKRVFLDYLKPVF</sequence>
<feature type="DNA-binding region" description="H-T-H motif" evidence="2">
    <location>
        <begin position="39"/>
        <end position="58"/>
    </location>
</feature>
<dbReference type="AlphaFoldDB" id="A0A089L640"/>
<dbReference type="InterPro" id="IPR036271">
    <property type="entry name" value="Tet_transcr_reg_TetR-rel_C_sf"/>
</dbReference>
<keyword evidence="1 2" id="KW-0238">DNA-binding</keyword>
<evidence type="ECO:0000313" key="4">
    <source>
        <dbReference type="EMBL" id="AIQ56262.1"/>
    </source>
</evidence>
<dbReference type="KEGG" id="pbd:PBOR_04300"/>
<dbReference type="GO" id="GO:0000976">
    <property type="term" value="F:transcription cis-regulatory region binding"/>
    <property type="evidence" value="ECO:0007669"/>
    <property type="project" value="TreeGrafter"/>
</dbReference>
<dbReference type="Gene3D" id="1.10.357.10">
    <property type="entry name" value="Tetracycline Repressor, domain 2"/>
    <property type="match status" value="1"/>
</dbReference>
<dbReference type="RefSeq" id="WP_042210606.1">
    <property type="nucleotide sequence ID" value="NZ_CP009285.1"/>
</dbReference>
<evidence type="ECO:0000259" key="3">
    <source>
        <dbReference type="PROSITE" id="PS50977"/>
    </source>
</evidence>
<dbReference type="Proteomes" id="UP000029518">
    <property type="component" value="Chromosome"/>
</dbReference>